<accession>A0A917FDX9</accession>
<proteinExistence type="predicted"/>
<dbReference type="SUPFAM" id="SSF53697">
    <property type="entry name" value="SIS domain"/>
    <property type="match status" value="1"/>
</dbReference>
<evidence type="ECO:0000256" key="3">
    <source>
        <dbReference type="ARBA" id="ARBA00023163"/>
    </source>
</evidence>
<dbReference type="PANTHER" id="PTHR30514">
    <property type="entry name" value="GLUCOKINASE"/>
    <property type="match status" value="1"/>
</dbReference>
<dbReference type="Gene3D" id="1.10.10.10">
    <property type="entry name" value="Winged helix-like DNA-binding domain superfamily/Winged helix DNA-binding domain"/>
    <property type="match status" value="1"/>
</dbReference>
<name>A0A917FDX9_9HYPH</name>
<dbReference type="GO" id="GO:0097367">
    <property type="term" value="F:carbohydrate derivative binding"/>
    <property type="evidence" value="ECO:0007669"/>
    <property type="project" value="InterPro"/>
</dbReference>
<dbReference type="InterPro" id="IPR001347">
    <property type="entry name" value="SIS_dom"/>
</dbReference>
<evidence type="ECO:0000256" key="4">
    <source>
        <dbReference type="SAM" id="MobiDB-lite"/>
    </source>
</evidence>
<evidence type="ECO:0000259" key="6">
    <source>
        <dbReference type="PROSITE" id="PS51464"/>
    </source>
</evidence>
<dbReference type="InterPro" id="IPR036388">
    <property type="entry name" value="WH-like_DNA-bd_sf"/>
</dbReference>
<keyword evidence="3" id="KW-0804">Transcription</keyword>
<organism evidence="7 8">
    <name type="scientific">Azorhizobium oxalatiphilum</name>
    <dbReference type="NCBI Taxonomy" id="980631"/>
    <lineage>
        <taxon>Bacteria</taxon>
        <taxon>Pseudomonadati</taxon>
        <taxon>Pseudomonadota</taxon>
        <taxon>Alphaproteobacteria</taxon>
        <taxon>Hyphomicrobiales</taxon>
        <taxon>Xanthobacteraceae</taxon>
        <taxon>Azorhizobium</taxon>
    </lineage>
</organism>
<reference evidence="7" key="1">
    <citation type="journal article" date="2014" name="Int. J. Syst. Evol. Microbiol.">
        <title>Complete genome sequence of Corynebacterium casei LMG S-19264T (=DSM 44701T), isolated from a smear-ripened cheese.</title>
        <authorList>
            <consortium name="US DOE Joint Genome Institute (JGI-PGF)"/>
            <person name="Walter F."/>
            <person name="Albersmeier A."/>
            <person name="Kalinowski J."/>
            <person name="Ruckert C."/>
        </authorList>
    </citation>
    <scope>NUCLEOTIDE SEQUENCE</scope>
    <source>
        <strain evidence="7">CCM 7897</strain>
    </source>
</reference>
<dbReference type="Pfam" id="PF01418">
    <property type="entry name" value="HTH_6"/>
    <property type="match status" value="1"/>
</dbReference>
<dbReference type="Pfam" id="PF01380">
    <property type="entry name" value="SIS"/>
    <property type="match status" value="1"/>
</dbReference>
<dbReference type="Proteomes" id="UP000606044">
    <property type="component" value="Unassembled WGS sequence"/>
</dbReference>
<dbReference type="Gene3D" id="3.40.50.10490">
    <property type="entry name" value="Glucose-6-phosphate isomerase like protein, domain 1"/>
    <property type="match status" value="1"/>
</dbReference>
<dbReference type="PROSITE" id="PS51464">
    <property type="entry name" value="SIS"/>
    <property type="match status" value="1"/>
</dbReference>
<dbReference type="GO" id="GO:1901135">
    <property type="term" value="P:carbohydrate derivative metabolic process"/>
    <property type="evidence" value="ECO:0007669"/>
    <property type="project" value="InterPro"/>
</dbReference>
<dbReference type="CDD" id="cd05013">
    <property type="entry name" value="SIS_RpiR"/>
    <property type="match status" value="1"/>
</dbReference>
<dbReference type="InterPro" id="IPR047640">
    <property type="entry name" value="RpiR-like"/>
</dbReference>
<feature type="domain" description="SIS" evidence="6">
    <location>
        <begin position="143"/>
        <end position="280"/>
    </location>
</feature>
<feature type="domain" description="HTH rpiR-type" evidence="5">
    <location>
        <begin position="19"/>
        <end position="95"/>
    </location>
</feature>
<dbReference type="InterPro" id="IPR000281">
    <property type="entry name" value="HTH_RpiR"/>
</dbReference>
<dbReference type="PANTHER" id="PTHR30514:SF1">
    <property type="entry name" value="HTH-TYPE TRANSCRIPTIONAL REGULATOR HEXR-RELATED"/>
    <property type="match status" value="1"/>
</dbReference>
<evidence type="ECO:0000259" key="5">
    <source>
        <dbReference type="PROSITE" id="PS51071"/>
    </source>
</evidence>
<keyword evidence="2" id="KW-0238">DNA-binding</keyword>
<sequence>MKSNVPRSNASSQKERRTDRFGERLKSRSSTLSPSLLTVATYINDNRRSVLNQSALDIAAATGTSDATVIRAIQALGFEGLRDLKQTLSGFFGGALSSADKMASTTDALTADADSSIDFVCDGHLSGIDEIRSAPNREAFTQAIRILGEAAGIGIFGIGASGVLADYVARLFSRNGRPGYALNRTGISLAEQLLGMRAGDALVMMGQANAHREGMATILEAKRLGNPIILLTNAPNSTFAKEADVVIRVPRGRSEMVPLHGLVLMSLEIMVVGLAASEPERTQGSLERLHGFYEDIRKVPRS</sequence>
<keyword evidence="1" id="KW-0805">Transcription regulation</keyword>
<keyword evidence="8" id="KW-1185">Reference proteome</keyword>
<dbReference type="AlphaFoldDB" id="A0A917FDX9"/>
<feature type="compositionally biased region" description="Basic and acidic residues" evidence="4">
    <location>
        <begin position="13"/>
        <end position="26"/>
    </location>
</feature>
<dbReference type="InterPro" id="IPR046348">
    <property type="entry name" value="SIS_dom_sf"/>
</dbReference>
<dbReference type="GO" id="GO:0003700">
    <property type="term" value="F:DNA-binding transcription factor activity"/>
    <property type="evidence" value="ECO:0007669"/>
    <property type="project" value="InterPro"/>
</dbReference>
<dbReference type="RefSeq" id="WP_188580063.1">
    <property type="nucleotide sequence ID" value="NZ_BMCT01000004.1"/>
</dbReference>
<feature type="region of interest" description="Disordered" evidence="4">
    <location>
        <begin position="1"/>
        <end position="27"/>
    </location>
</feature>
<evidence type="ECO:0000256" key="2">
    <source>
        <dbReference type="ARBA" id="ARBA00023125"/>
    </source>
</evidence>
<dbReference type="InterPro" id="IPR009057">
    <property type="entry name" value="Homeodomain-like_sf"/>
</dbReference>
<dbReference type="EMBL" id="BMCT01000004">
    <property type="protein sequence ID" value="GGF68738.1"/>
    <property type="molecule type" value="Genomic_DNA"/>
</dbReference>
<protein>
    <submittedName>
        <fullName evidence="7">RpiR family transcriptional regulator</fullName>
    </submittedName>
</protein>
<dbReference type="GO" id="GO:0003677">
    <property type="term" value="F:DNA binding"/>
    <property type="evidence" value="ECO:0007669"/>
    <property type="project" value="UniProtKB-KW"/>
</dbReference>
<feature type="compositionally biased region" description="Polar residues" evidence="4">
    <location>
        <begin position="1"/>
        <end position="12"/>
    </location>
</feature>
<dbReference type="InterPro" id="IPR035472">
    <property type="entry name" value="RpiR-like_SIS"/>
</dbReference>
<reference evidence="7" key="2">
    <citation type="submission" date="2020-09" db="EMBL/GenBank/DDBJ databases">
        <authorList>
            <person name="Sun Q."/>
            <person name="Sedlacek I."/>
        </authorList>
    </citation>
    <scope>NUCLEOTIDE SEQUENCE</scope>
    <source>
        <strain evidence="7">CCM 7897</strain>
    </source>
</reference>
<evidence type="ECO:0000256" key="1">
    <source>
        <dbReference type="ARBA" id="ARBA00023015"/>
    </source>
</evidence>
<dbReference type="PROSITE" id="PS51071">
    <property type="entry name" value="HTH_RPIR"/>
    <property type="match status" value="1"/>
</dbReference>
<comment type="caution">
    <text evidence="7">The sequence shown here is derived from an EMBL/GenBank/DDBJ whole genome shotgun (WGS) entry which is preliminary data.</text>
</comment>
<dbReference type="SUPFAM" id="SSF46689">
    <property type="entry name" value="Homeodomain-like"/>
    <property type="match status" value="1"/>
</dbReference>
<evidence type="ECO:0000313" key="8">
    <source>
        <dbReference type="Proteomes" id="UP000606044"/>
    </source>
</evidence>
<evidence type="ECO:0000313" key="7">
    <source>
        <dbReference type="EMBL" id="GGF68738.1"/>
    </source>
</evidence>
<gene>
    <name evidence="7" type="ORF">GCM10007301_30520</name>
</gene>